<proteinExistence type="inferred from homology"/>
<dbReference type="PANTHER" id="PTHR34183:SF1">
    <property type="entry name" value="ENDOLYTIC PEPTIDOGLYCAN TRANSGLYCOSYLASE RLPA"/>
    <property type="match status" value="1"/>
</dbReference>
<dbReference type="RefSeq" id="WP_235292854.1">
    <property type="nucleotide sequence ID" value="NZ_BSOH01000023.1"/>
</dbReference>
<protein>
    <recommendedName>
        <fullName evidence="3">Probable endolytic peptidoglycan transglycosylase RlpA</fullName>
        <ecNumber evidence="3">4.2.2.-</ecNumber>
    </recommendedName>
</protein>
<dbReference type="InterPro" id="IPR034718">
    <property type="entry name" value="RlpA"/>
</dbReference>
<dbReference type="PANTHER" id="PTHR34183">
    <property type="entry name" value="ENDOLYTIC PEPTIDOGLYCAN TRANSGLYCOSYLASE RLPA"/>
    <property type="match status" value="1"/>
</dbReference>
<dbReference type="GO" id="GO:0000270">
    <property type="term" value="P:peptidoglycan metabolic process"/>
    <property type="evidence" value="ECO:0007669"/>
    <property type="project" value="UniProtKB-UniRule"/>
</dbReference>
<dbReference type="NCBIfam" id="TIGR00413">
    <property type="entry name" value="rlpA"/>
    <property type="match status" value="1"/>
</dbReference>
<dbReference type="CDD" id="cd22268">
    <property type="entry name" value="DPBB_RlpA-like"/>
    <property type="match status" value="1"/>
</dbReference>
<keyword evidence="7" id="KW-1185">Reference proteome</keyword>
<evidence type="ECO:0000256" key="2">
    <source>
        <dbReference type="ARBA" id="ARBA00023316"/>
    </source>
</evidence>
<dbReference type="HAMAP" id="MF_02071">
    <property type="entry name" value="RlpA"/>
    <property type="match status" value="1"/>
</dbReference>
<comment type="caution">
    <text evidence="6">The sequence shown here is derived from an EMBL/GenBank/DDBJ whole genome shotgun (WGS) entry which is preliminary data.</text>
</comment>
<gene>
    <name evidence="3" type="primary">rlpA</name>
    <name evidence="6" type="ORF">GCM10007940_35250</name>
</gene>
<dbReference type="SUPFAM" id="SSF50685">
    <property type="entry name" value="Barwin-like endoglucanases"/>
    <property type="match status" value="1"/>
</dbReference>
<dbReference type="EC" id="4.2.2.-" evidence="3"/>
<organism evidence="6 7">
    <name type="scientific">Portibacter lacus</name>
    <dbReference type="NCBI Taxonomy" id="1099794"/>
    <lineage>
        <taxon>Bacteria</taxon>
        <taxon>Pseudomonadati</taxon>
        <taxon>Bacteroidota</taxon>
        <taxon>Saprospiria</taxon>
        <taxon>Saprospirales</taxon>
        <taxon>Haliscomenobacteraceae</taxon>
        <taxon>Portibacter</taxon>
    </lineage>
</organism>
<reference evidence="6" key="1">
    <citation type="journal article" date="2014" name="Int. J. Syst. Evol. Microbiol.">
        <title>Complete genome sequence of Corynebacterium casei LMG S-19264T (=DSM 44701T), isolated from a smear-ripened cheese.</title>
        <authorList>
            <consortium name="US DOE Joint Genome Institute (JGI-PGF)"/>
            <person name="Walter F."/>
            <person name="Albersmeier A."/>
            <person name="Kalinowski J."/>
            <person name="Ruckert C."/>
        </authorList>
    </citation>
    <scope>NUCLEOTIDE SEQUENCE</scope>
    <source>
        <strain evidence="6">NBRC 108769</strain>
    </source>
</reference>
<keyword evidence="3" id="KW-0732">Signal</keyword>
<feature type="signal peptide" evidence="3">
    <location>
        <begin position="1"/>
        <end position="21"/>
    </location>
</feature>
<comment type="similarity">
    <text evidence="3 4">Belongs to the RlpA family.</text>
</comment>
<feature type="chain" id="PRO_5041496980" description="Probable endolytic peptidoglycan transglycosylase RlpA" evidence="3">
    <location>
        <begin position="22"/>
        <end position="128"/>
    </location>
</feature>
<name>A0AA37SSH9_9BACT</name>
<sequence precursor="true">MLTKHFFIILSLFLLSFSNCTEPYNFEQEGRASYYANLFIGKSTASGEIFSQDSLTAAHPTLPFGTEVLVTNIQTGKSIKVTINDRGPFVNDRIIDLTRRAADTLEYLTAGVTDVKIQAIVDEEFLVE</sequence>
<accession>A0AA37SSH9</accession>
<evidence type="ECO:0000313" key="7">
    <source>
        <dbReference type="Proteomes" id="UP001156666"/>
    </source>
</evidence>
<dbReference type="GO" id="GO:0008932">
    <property type="term" value="F:lytic endotransglycosylase activity"/>
    <property type="evidence" value="ECO:0007669"/>
    <property type="project" value="UniProtKB-UniRule"/>
</dbReference>
<evidence type="ECO:0000256" key="4">
    <source>
        <dbReference type="RuleBase" id="RU003495"/>
    </source>
</evidence>
<keyword evidence="1 3" id="KW-0456">Lyase</keyword>
<dbReference type="Proteomes" id="UP001156666">
    <property type="component" value="Unassembled WGS sequence"/>
</dbReference>
<evidence type="ECO:0000313" key="6">
    <source>
        <dbReference type="EMBL" id="GLR18909.1"/>
    </source>
</evidence>
<evidence type="ECO:0000256" key="1">
    <source>
        <dbReference type="ARBA" id="ARBA00023239"/>
    </source>
</evidence>
<dbReference type="Pfam" id="PF03330">
    <property type="entry name" value="DPBB_1"/>
    <property type="match status" value="1"/>
</dbReference>
<keyword evidence="2 3" id="KW-0961">Cell wall biogenesis/degradation</keyword>
<comment type="function">
    <text evidence="3">Lytic transglycosylase with a strong preference for naked glycan strands that lack stem peptides.</text>
</comment>
<dbReference type="Gene3D" id="2.40.40.10">
    <property type="entry name" value="RlpA-like domain"/>
    <property type="match status" value="1"/>
</dbReference>
<evidence type="ECO:0000256" key="3">
    <source>
        <dbReference type="HAMAP-Rule" id="MF_02071"/>
    </source>
</evidence>
<feature type="domain" description="RlpA-like protein double-psi beta-barrel" evidence="5">
    <location>
        <begin position="28"/>
        <end position="117"/>
    </location>
</feature>
<evidence type="ECO:0000259" key="5">
    <source>
        <dbReference type="Pfam" id="PF03330"/>
    </source>
</evidence>
<dbReference type="EMBL" id="BSOH01000023">
    <property type="protein sequence ID" value="GLR18909.1"/>
    <property type="molecule type" value="Genomic_DNA"/>
</dbReference>
<dbReference type="InterPro" id="IPR036908">
    <property type="entry name" value="RlpA-like_sf"/>
</dbReference>
<dbReference type="InterPro" id="IPR009009">
    <property type="entry name" value="RlpA-like_DPBB"/>
</dbReference>
<dbReference type="AlphaFoldDB" id="A0AA37SSH9"/>
<dbReference type="GO" id="GO:0071555">
    <property type="term" value="P:cell wall organization"/>
    <property type="evidence" value="ECO:0007669"/>
    <property type="project" value="UniProtKB-KW"/>
</dbReference>
<reference evidence="6" key="2">
    <citation type="submission" date="2023-01" db="EMBL/GenBank/DDBJ databases">
        <title>Draft genome sequence of Portibacter lacus strain NBRC 108769.</title>
        <authorList>
            <person name="Sun Q."/>
            <person name="Mori K."/>
        </authorList>
    </citation>
    <scope>NUCLEOTIDE SEQUENCE</scope>
    <source>
        <strain evidence="6">NBRC 108769</strain>
    </source>
</reference>
<dbReference type="InterPro" id="IPR012997">
    <property type="entry name" value="RplA"/>
</dbReference>